<evidence type="ECO:0000313" key="4">
    <source>
        <dbReference type="EMBL" id="VDL79942.1"/>
    </source>
</evidence>
<feature type="compositionally biased region" description="Pro residues" evidence="2">
    <location>
        <begin position="149"/>
        <end position="164"/>
    </location>
</feature>
<feature type="domain" description="Nematode cuticle collagen N-terminal" evidence="3">
    <location>
        <begin position="10"/>
        <end position="61"/>
    </location>
</feature>
<dbReference type="EMBL" id="UYSL01022155">
    <property type="protein sequence ID" value="VDL79942.1"/>
    <property type="molecule type" value="Genomic_DNA"/>
</dbReference>
<protein>
    <submittedName>
        <fullName evidence="6">Col_cuticle_N domain-containing protein</fullName>
    </submittedName>
</protein>
<dbReference type="InterPro" id="IPR002486">
    <property type="entry name" value="Col_cuticle_N"/>
</dbReference>
<gene>
    <name evidence="4" type="ORF">NBR_LOCUS16347</name>
</gene>
<dbReference type="Gene3D" id="1.20.5.320">
    <property type="entry name" value="6-Phosphogluconate Dehydrogenase, domain 3"/>
    <property type="match status" value="1"/>
</dbReference>
<proteinExistence type="predicted"/>
<evidence type="ECO:0000256" key="1">
    <source>
        <dbReference type="ARBA" id="ARBA00022737"/>
    </source>
</evidence>
<dbReference type="GO" id="GO:0042302">
    <property type="term" value="F:structural constituent of cuticle"/>
    <property type="evidence" value="ECO:0007669"/>
    <property type="project" value="InterPro"/>
</dbReference>
<feature type="region of interest" description="Disordered" evidence="2">
    <location>
        <begin position="97"/>
        <end position="217"/>
    </location>
</feature>
<evidence type="ECO:0000256" key="2">
    <source>
        <dbReference type="SAM" id="MobiDB-lite"/>
    </source>
</evidence>
<dbReference type="Pfam" id="PF01484">
    <property type="entry name" value="Col_cuticle_N"/>
    <property type="match status" value="1"/>
</dbReference>
<reference evidence="6" key="1">
    <citation type="submission" date="2017-02" db="UniProtKB">
        <authorList>
            <consortium name="WormBaseParasite"/>
        </authorList>
    </citation>
    <scope>IDENTIFICATION</scope>
</reference>
<feature type="compositionally biased region" description="Low complexity" evidence="2">
    <location>
        <begin position="166"/>
        <end position="183"/>
    </location>
</feature>
<dbReference type="PANTHER" id="PTHR24637:SF234">
    <property type="entry name" value="NEMATODE CUTICLE COLLAGEN N-TERMINAL DOMAIN-CONTAINING PROTEIN"/>
    <property type="match status" value="1"/>
</dbReference>
<dbReference type="SMART" id="SM01088">
    <property type="entry name" value="Col_cuticle_N"/>
    <property type="match status" value="1"/>
</dbReference>
<organism evidence="6">
    <name type="scientific">Nippostrongylus brasiliensis</name>
    <name type="common">Rat hookworm</name>
    <dbReference type="NCBI Taxonomy" id="27835"/>
    <lineage>
        <taxon>Eukaryota</taxon>
        <taxon>Metazoa</taxon>
        <taxon>Ecdysozoa</taxon>
        <taxon>Nematoda</taxon>
        <taxon>Chromadorea</taxon>
        <taxon>Rhabditida</taxon>
        <taxon>Rhabditina</taxon>
        <taxon>Rhabditomorpha</taxon>
        <taxon>Strongyloidea</taxon>
        <taxon>Heligmosomidae</taxon>
        <taxon>Nippostrongylus</taxon>
    </lineage>
</organism>
<dbReference type="PROSITE" id="PS51257">
    <property type="entry name" value="PROKAR_LIPOPROTEIN"/>
    <property type="match status" value="1"/>
</dbReference>
<sequence>MAWTHFKDNCLAATFASVTLILLVVAYSCISIVLDINEFQSKVDEEMRNFKVNANDLWSEMYGRRSTTPFISTIFRANREKRDSTYAESDGGGCQCASASSNCPSGPPGPPGSDGLPGEPGEPGKDGSNGQEGVDESLLKQRECIKCPAGPPGGPGVDGPPGPAGSPGAPGIPGNEGLAAPAAAGPPGPPGAAGKPGTSGGPGAPGPDGTPGVPGGDAAYCPCPKRTYMEARAEKDTDIHSFAAGVKPGMKPKPAMTAEAKAALKEEIRNLKFDQEHARAAAAAAAAARAAAAAAARVTV</sequence>
<reference evidence="4 5" key="2">
    <citation type="submission" date="2018-11" db="EMBL/GenBank/DDBJ databases">
        <authorList>
            <consortium name="Pathogen Informatics"/>
        </authorList>
    </citation>
    <scope>NUCLEOTIDE SEQUENCE [LARGE SCALE GENOMIC DNA]</scope>
</reference>
<evidence type="ECO:0000313" key="5">
    <source>
        <dbReference type="Proteomes" id="UP000271162"/>
    </source>
</evidence>
<evidence type="ECO:0000313" key="6">
    <source>
        <dbReference type="WBParaSite" id="NBR_0001634601-mRNA-1"/>
    </source>
</evidence>
<dbReference type="AlphaFoldDB" id="A0A0N4YHK4"/>
<name>A0A0N4YHK4_NIPBR</name>
<dbReference type="OMA" id="TNEIHTF"/>
<dbReference type="STRING" id="27835.A0A0N4YHK4"/>
<evidence type="ECO:0000259" key="3">
    <source>
        <dbReference type="SMART" id="SM01088"/>
    </source>
</evidence>
<keyword evidence="1" id="KW-0677">Repeat</keyword>
<accession>A0A0N4YHK4</accession>
<dbReference type="WBParaSite" id="NBR_0001634601-mRNA-1">
    <property type="protein sequence ID" value="NBR_0001634601-mRNA-1"/>
    <property type="gene ID" value="NBR_0001634601"/>
</dbReference>
<dbReference type="PANTHER" id="PTHR24637">
    <property type="entry name" value="COLLAGEN"/>
    <property type="match status" value="1"/>
</dbReference>
<dbReference type="Proteomes" id="UP000271162">
    <property type="component" value="Unassembled WGS sequence"/>
</dbReference>
<keyword evidence="5" id="KW-1185">Reference proteome</keyword>